<comment type="caution">
    <text evidence="1">The sequence shown here is derived from an EMBL/GenBank/DDBJ whole genome shotgun (WGS) entry which is preliminary data.</text>
</comment>
<dbReference type="Proteomes" id="UP000321379">
    <property type="component" value="Unassembled WGS sequence"/>
</dbReference>
<gene>
    <name evidence="1" type="ORF">FVP33_03785</name>
</gene>
<keyword evidence="2" id="KW-1185">Reference proteome</keyword>
<evidence type="ECO:0000313" key="2">
    <source>
        <dbReference type="Proteomes" id="UP000321379"/>
    </source>
</evidence>
<protein>
    <submittedName>
        <fullName evidence="1">Uncharacterized protein</fullName>
    </submittedName>
</protein>
<proteinExistence type="predicted"/>
<organism evidence="1 2">
    <name type="scientific">Lacisediminihabitans profunda</name>
    <dbReference type="NCBI Taxonomy" id="2594790"/>
    <lineage>
        <taxon>Bacteria</taxon>
        <taxon>Bacillati</taxon>
        <taxon>Actinomycetota</taxon>
        <taxon>Actinomycetes</taxon>
        <taxon>Micrococcales</taxon>
        <taxon>Microbacteriaceae</taxon>
        <taxon>Lacisediminihabitans</taxon>
    </lineage>
</organism>
<dbReference type="RefSeq" id="WP_147782302.1">
    <property type="nucleotide sequence ID" value="NZ_VRMG01000004.1"/>
</dbReference>
<evidence type="ECO:0000313" key="1">
    <source>
        <dbReference type="EMBL" id="TXN32053.1"/>
    </source>
</evidence>
<dbReference type="EMBL" id="VRMG01000004">
    <property type="protein sequence ID" value="TXN32053.1"/>
    <property type="molecule type" value="Genomic_DNA"/>
</dbReference>
<reference evidence="1 2" key="1">
    <citation type="submission" date="2019-08" db="EMBL/GenBank/DDBJ databases">
        <title>Bacterial whole genome sequence for Glaciihabitans sp. CHu50b-6-2.</title>
        <authorList>
            <person name="Jin L."/>
        </authorList>
    </citation>
    <scope>NUCLEOTIDE SEQUENCE [LARGE SCALE GENOMIC DNA]</scope>
    <source>
        <strain evidence="1 2">CHu50b-6-2</strain>
    </source>
</reference>
<sequence length="249" mass="24942">MTQNQSNSVFNTPLKKRIAVGAASVLTAGALLGVGVAGASASPLTPTASASALVHADGHHGHAFGATVAKQIREAFFQSTVDGAKAQKLAVFAVGKTELLAKLPAALQTDLGTLAKAPAADATKDAEKISTTALAGGYGQEVKSVATNLKSGAKHPFAGSLRDELRSDLAQGQDLGQSAEKVATTLIGHPDLFAQLPANLQSDLTAIKNAPASEAGADATKAQATALSGGYGAQIQKIAERLQGAAAGK</sequence>
<name>A0A5C8UTV4_9MICO</name>
<dbReference type="AlphaFoldDB" id="A0A5C8UTV4"/>
<accession>A0A5C8UTV4</accession>